<evidence type="ECO:0000256" key="1">
    <source>
        <dbReference type="ARBA" id="ARBA00006328"/>
    </source>
</evidence>
<dbReference type="GO" id="GO:0005634">
    <property type="term" value="C:nucleus"/>
    <property type="evidence" value="ECO:0007669"/>
    <property type="project" value="TreeGrafter"/>
</dbReference>
<dbReference type="PRINTS" id="PR00380">
    <property type="entry name" value="KINESINHEAVY"/>
</dbReference>
<keyword evidence="8" id="KW-0175">Coiled coil</keyword>
<dbReference type="GO" id="GO:0016491">
    <property type="term" value="F:oxidoreductase activity"/>
    <property type="evidence" value="ECO:0007669"/>
    <property type="project" value="UniProtKB-KW"/>
</dbReference>
<dbReference type="InterPro" id="IPR008030">
    <property type="entry name" value="NmrA-like"/>
</dbReference>
<evidence type="ECO:0000256" key="2">
    <source>
        <dbReference type="ARBA" id="ARBA00022741"/>
    </source>
</evidence>
<comment type="caution">
    <text evidence="10">The sequence shown here is derived from an EMBL/GenBank/DDBJ whole genome shotgun (WGS) entry which is preliminary data.</text>
</comment>
<feature type="binding site" evidence="6">
    <location>
        <begin position="441"/>
        <end position="448"/>
    </location>
    <ligand>
        <name>ATP</name>
        <dbReference type="ChEBI" id="CHEBI:30616"/>
    </ligand>
</feature>
<feature type="domain" description="Kinesin motor" evidence="9">
    <location>
        <begin position="352"/>
        <end position="729"/>
    </location>
</feature>
<evidence type="ECO:0000256" key="8">
    <source>
        <dbReference type="SAM" id="Coils"/>
    </source>
</evidence>
<keyword evidence="2 6" id="KW-0547">Nucleotide-binding</keyword>
<evidence type="ECO:0000313" key="11">
    <source>
        <dbReference type="Proteomes" id="UP000838763"/>
    </source>
</evidence>
<dbReference type="GO" id="GO:0007018">
    <property type="term" value="P:microtubule-based movement"/>
    <property type="evidence" value="ECO:0007669"/>
    <property type="project" value="InterPro"/>
</dbReference>
<evidence type="ECO:0000256" key="6">
    <source>
        <dbReference type="PROSITE-ProRule" id="PRU00283"/>
    </source>
</evidence>
<dbReference type="Pfam" id="PF00225">
    <property type="entry name" value="Kinesin"/>
    <property type="match status" value="1"/>
</dbReference>
<dbReference type="InterPro" id="IPR027417">
    <property type="entry name" value="P-loop_NTPase"/>
</dbReference>
<gene>
    <name evidence="10" type="ORF">PPNO1_LOCUS8015</name>
</gene>
<keyword evidence="4" id="KW-0521">NADP</keyword>
<dbReference type="Gene3D" id="3.40.50.720">
    <property type="entry name" value="NAD(P)-binding Rossmann-like Domain"/>
    <property type="match status" value="1"/>
</dbReference>
<evidence type="ECO:0000259" key="9">
    <source>
        <dbReference type="PROSITE" id="PS50067"/>
    </source>
</evidence>
<evidence type="ECO:0000256" key="4">
    <source>
        <dbReference type="ARBA" id="ARBA00022857"/>
    </source>
</evidence>
<dbReference type="PANTHER" id="PTHR42748:SF30">
    <property type="entry name" value="NMRA-LIKE DOMAIN-CONTAINING PROTEIN"/>
    <property type="match status" value="1"/>
</dbReference>
<keyword evidence="11" id="KW-1185">Reference proteome</keyword>
<evidence type="ECO:0000256" key="3">
    <source>
        <dbReference type="ARBA" id="ARBA00022840"/>
    </source>
</evidence>
<dbReference type="InterPro" id="IPR051164">
    <property type="entry name" value="NmrA-like_oxidored"/>
</dbReference>
<dbReference type="InterPro" id="IPR019821">
    <property type="entry name" value="Kinesin_motor_CS"/>
</dbReference>
<dbReference type="InterPro" id="IPR036961">
    <property type="entry name" value="Kinesin_motor_dom_sf"/>
</dbReference>
<protein>
    <recommendedName>
        <fullName evidence="7">Kinesin-like protein</fullName>
    </recommendedName>
</protein>
<keyword evidence="5" id="KW-0560">Oxidoreductase</keyword>
<dbReference type="GO" id="GO:0005874">
    <property type="term" value="C:microtubule"/>
    <property type="evidence" value="ECO:0007669"/>
    <property type="project" value="UniProtKB-KW"/>
</dbReference>
<dbReference type="SUPFAM" id="SSF52540">
    <property type="entry name" value="P-loop containing nucleoside triphosphate hydrolases"/>
    <property type="match status" value="1"/>
</dbReference>
<name>A0A9P1HB34_9PEZI</name>
<dbReference type="GO" id="GO:0008017">
    <property type="term" value="F:microtubule binding"/>
    <property type="evidence" value="ECO:0007669"/>
    <property type="project" value="InterPro"/>
</dbReference>
<accession>A0A9P1HB34</accession>
<sequence length="729" mass="79709">MDRLQSHGHHTEVLLGEEGLEKGRPSGQQGGALVTYLLNHPVFSKEYRLRGVTRDSSKPGAQELAKRSVEVVSADLSKPETLPPVVEGAHVVFSVTNFWDNASAEVEQAQGKVVADAARAAGVTQFIWSSLPSIEKETEGQVTSYEHFDSKAKVEEYVQRESARLPPPTKLPDGTIRLPYAWTDDLTLPYIDINDTGKYLGPALRDPAKWNGRHVLAATAFYSLKEITDTWSRVTGKTVRCSTLDELPPSTGSWFEENLSHRNPVVGEVGYFGPSGPAELRELHAELDEELNTWEEYVRQNGPWFRTYLESAGVSTGAKDRQVSRRLSLPRTFNGSSIHRFAMAAPTPKTGAINVYARWRPLSEDESKSGQVDHAADTNAESLSSISIDKKGATDKPWKSPPAFAGIFQPDDVNATVFASIVAPAIPTVLRGGTSSFFAYGHSGSGKTHTIIGYDYADDDQLGLCLGAAQALFRGLETSSSVSGCGRLGIGFSLFELRKKSAFDLLGGRTECHIREGPDGRTHIRGPTETLEDGKVRVRPIVQRACWTFEGLRQELIEALGRRSVGSSSVHDQSSRTHAVLEVEIINQDLVDARMALYDCHIEEQTKAIVAVPGGGWAPNPEYQVDQARIDAAEAEKAEYEAKLSAAEDEIQKIVAAAAGDGIGGKMVFIDLAGAEYHQEKGAAQTNIPKQTPQEKQEGRQINADLLALKEVMRAWSKNCRGCRFGLRR</sequence>
<dbReference type="InterPro" id="IPR036291">
    <property type="entry name" value="NAD(P)-bd_dom_sf"/>
</dbReference>
<dbReference type="Pfam" id="PF05368">
    <property type="entry name" value="NmrA"/>
    <property type="match status" value="1"/>
</dbReference>
<evidence type="ECO:0000256" key="5">
    <source>
        <dbReference type="ARBA" id="ARBA00023002"/>
    </source>
</evidence>
<dbReference type="GO" id="GO:0005524">
    <property type="term" value="F:ATP binding"/>
    <property type="evidence" value="ECO:0007669"/>
    <property type="project" value="UniProtKB-UniRule"/>
</dbReference>
<dbReference type="InterPro" id="IPR001752">
    <property type="entry name" value="Kinesin_motor_dom"/>
</dbReference>
<comment type="similarity">
    <text evidence="6 7">Belongs to the TRAFAC class myosin-kinesin ATPase superfamily. Kinesin family.</text>
</comment>
<dbReference type="EMBL" id="CALLCH030000018">
    <property type="protein sequence ID" value="CAI4218429.1"/>
    <property type="molecule type" value="Genomic_DNA"/>
</dbReference>
<dbReference type="SMART" id="SM00129">
    <property type="entry name" value="KISc"/>
    <property type="match status" value="1"/>
</dbReference>
<dbReference type="PROSITE" id="PS00411">
    <property type="entry name" value="KINESIN_MOTOR_1"/>
    <property type="match status" value="1"/>
</dbReference>
<keyword evidence="7" id="KW-0493">Microtubule</keyword>
<organism evidence="10 11">
    <name type="scientific">Parascedosporium putredinis</name>
    <dbReference type="NCBI Taxonomy" id="1442378"/>
    <lineage>
        <taxon>Eukaryota</taxon>
        <taxon>Fungi</taxon>
        <taxon>Dikarya</taxon>
        <taxon>Ascomycota</taxon>
        <taxon>Pezizomycotina</taxon>
        <taxon>Sordariomycetes</taxon>
        <taxon>Hypocreomycetidae</taxon>
        <taxon>Microascales</taxon>
        <taxon>Microascaceae</taxon>
        <taxon>Parascedosporium</taxon>
    </lineage>
</organism>
<dbReference type="PROSITE" id="PS50067">
    <property type="entry name" value="KINESIN_MOTOR_2"/>
    <property type="match status" value="1"/>
</dbReference>
<dbReference type="SUPFAM" id="SSF51735">
    <property type="entry name" value="NAD(P)-binding Rossmann-fold domains"/>
    <property type="match status" value="1"/>
</dbReference>
<keyword evidence="3 6" id="KW-0067">ATP-binding</keyword>
<dbReference type="OrthoDB" id="3176171at2759"/>
<dbReference type="Gene3D" id="3.40.850.10">
    <property type="entry name" value="Kinesin motor domain"/>
    <property type="match status" value="1"/>
</dbReference>
<dbReference type="Proteomes" id="UP000838763">
    <property type="component" value="Unassembled WGS sequence"/>
</dbReference>
<comment type="similarity">
    <text evidence="1">Belongs to the NmrA-type oxidoreductase family.</text>
</comment>
<reference evidence="10" key="1">
    <citation type="submission" date="2022-11" db="EMBL/GenBank/DDBJ databases">
        <authorList>
            <person name="Scott C."/>
            <person name="Bruce N."/>
        </authorList>
    </citation>
    <scope>NUCLEOTIDE SEQUENCE</scope>
</reference>
<dbReference type="Gene3D" id="3.90.25.10">
    <property type="entry name" value="UDP-galactose 4-epimerase, domain 1"/>
    <property type="match status" value="1"/>
</dbReference>
<evidence type="ECO:0000256" key="7">
    <source>
        <dbReference type="RuleBase" id="RU000394"/>
    </source>
</evidence>
<dbReference type="GO" id="GO:0003777">
    <property type="term" value="F:microtubule motor activity"/>
    <property type="evidence" value="ECO:0007669"/>
    <property type="project" value="InterPro"/>
</dbReference>
<dbReference type="CDD" id="cd05251">
    <property type="entry name" value="NmrA_like_SDR_a"/>
    <property type="match status" value="1"/>
</dbReference>
<feature type="coiled-coil region" evidence="8">
    <location>
        <begin position="623"/>
        <end position="657"/>
    </location>
</feature>
<dbReference type="PANTHER" id="PTHR42748">
    <property type="entry name" value="NITROGEN METABOLITE REPRESSION PROTEIN NMRA FAMILY MEMBER"/>
    <property type="match status" value="1"/>
</dbReference>
<proteinExistence type="inferred from homology"/>
<keyword evidence="6 7" id="KW-0505">Motor protein</keyword>
<evidence type="ECO:0000313" key="10">
    <source>
        <dbReference type="EMBL" id="CAI4218429.1"/>
    </source>
</evidence>
<dbReference type="AlphaFoldDB" id="A0A9P1HB34"/>